<gene>
    <name evidence="2" type="ORF">DET59_104272</name>
</gene>
<evidence type="ECO:0000313" key="2">
    <source>
        <dbReference type="EMBL" id="RBP05552.1"/>
    </source>
</evidence>
<keyword evidence="1" id="KW-0812">Transmembrane</keyword>
<name>A0A366ET22_9BACI</name>
<keyword evidence="1" id="KW-0472">Membrane</keyword>
<accession>A0A366ET22</accession>
<feature type="transmembrane region" description="Helical" evidence="1">
    <location>
        <begin position="202"/>
        <end position="222"/>
    </location>
</feature>
<feature type="transmembrane region" description="Helical" evidence="1">
    <location>
        <begin position="174"/>
        <end position="196"/>
    </location>
</feature>
<dbReference type="AlphaFoldDB" id="A0A366ET22"/>
<dbReference type="EMBL" id="QNRJ01000004">
    <property type="protein sequence ID" value="RBP05552.1"/>
    <property type="molecule type" value="Genomic_DNA"/>
</dbReference>
<keyword evidence="1" id="KW-1133">Transmembrane helix</keyword>
<reference evidence="2 3" key="1">
    <citation type="submission" date="2018-06" db="EMBL/GenBank/DDBJ databases">
        <title>Freshwater and sediment microbial communities from various areas in North America, analyzing microbe dynamics in response to fracking.</title>
        <authorList>
            <person name="Lamendella R."/>
        </authorList>
    </citation>
    <scope>NUCLEOTIDE SEQUENCE [LARGE SCALE GENOMIC DNA]</scope>
    <source>
        <strain evidence="2 3">97B</strain>
    </source>
</reference>
<feature type="transmembrane region" description="Helical" evidence="1">
    <location>
        <begin position="74"/>
        <end position="96"/>
    </location>
</feature>
<proteinExistence type="predicted"/>
<feature type="transmembrane region" description="Helical" evidence="1">
    <location>
        <begin position="146"/>
        <end position="162"/>
    </location>
</feature>
<organism evidence="2 3">
    <name type="scientific">Rossellomorea aquimaris</name>
    <dbReference type="NCBI Taxonomy" id="189382"/>
    <lineage>
        <taxon>Bacteria</taxon>
        <taxon>Bacillati</taxon>
        <taxon>Bacillota</taxon>
        <taxon>Bacilli</taxon>
        <taxon>Bacillales</taxon>
        <taxon>Bacillaceae</taxon>
        <taxon>Rossellomorea</taxon>
    </lineage>
</organism>
<evidence type="ECO:0008006" key="4">
    <source>
        <dbReference type="Google" id="ProtNLM"/>
    </source>
</evidence>
<feature type="transmembrane region" description="Helical" evidence="1">
    <location>
        <begin position="50"/>
        <end position="68"/>
    </location>
</feature>
<sequence length="224" mass="24624">MSFFLNRLNKAKGGNVIFTNTGIYVGLPLVLGAIAGFFVYSTLGNYQKSLSNFIGVCMLLFLGLEYIPHIVDKYPFSGVLIGGLVAILIFNTLELLIKNNKGNENMKFPMMALLVGFILHSIPTGFALGIVSSIDFSLAIRQLKGMFFHHFSEGIAIFGLIIKQRRGLGKNAIVIVFCVVIISVAFYLSTLMGTIYEVNTNTATWVVGFSVGSLIYAFIHLFEK</sequence>
<protein>
    <recommendedName>
        <fullName evidence="4">ZIP Zinc transporter</fullName>
    </recommendedName>
</protein>
<feature type="transmembrane region" description="Helical" evidence="1">
    <location>
        <begin position="108"/>
        <end position="134"/>
    </location>
</feature>
<feature type="transmembrane region" description="Helical" evidence="1">
    <location>
        <begin position="23"/>
        <end position="43"/>
    </location>
</feature>
<dbReference type="Proteomes" id="UP000252118">
    <property type="component" value="Unassembled WGS sequence"/>
</dbReference>
<comment type="caution">
    <text evidence="2">The sequence shown here is derived from an EMBL/GenBank/DDBJ whole genome shotgun (WGS) entry which is preliminary data.</text>
</comment>
<evidence type="ECO:0000313" key="3">
    <source>
        <dbReference type="Proteomes" id="UP000252118"/>
    </source>
</evidence>
<evidence type="ECO:0000256" key="1">
    <source>
        <dbReference type="SAM" id="Phobius"/>
    </source>
</evidence>